<name>A0A6N6VZL3_9BACT</name>
<keyword evidence="3" id="KW-1185">Reference proteome</keyword>
<dbReference type="EMBL" id="WFLM01000002">
    <property type="protein sequence ID" value="KAB8039968.1"/>
    <property type="molecule type" value="Genomic_DNA"/>
</dbReference>
<dbReference type="Proteomes" id="UP000437748">
    <property type="component" value="Unassembled WGS sequence"/>
</dbReference>
<keyword evidence="1" id="KW-0472">Membrane</keyword>
<dbReference type="RefSeq" id="WP_153419642.1">
    <property type="nucleotide sequence ID" value="NZ_WFLM01000002.1"/>
</dbReference>
<sequence length="273" mass="32293">MSLSIDIVLCFYFLFASFIIFIISFFLIQLKVIKNIEKRYNTKLDYPLFIKSSLSKSSNVADYILYLYLIKLNILKYKEPVIIKPLLHHLNYDLKDETKINIIICLIFYISTKTLILLFISIGLLTGVFQEMYVLFTSSMEYTNKCLFNTSMGFLLVYLLLTPFIKFKILKSIETKYNVKIENNLNFLLFKYFDVSNYIKDLFLYEKKIFKIKMSNYLIKPKLSEFPYTIKSESNINIFISIIHAYSLKLFIILSFIFIIGLTFDFVLVFGDK</sequence>
<comment type="caution">
    <text evidence="2">The sequence shown here is derived from an EMBL/GenBank/DDBJ whole genome shotgun (WGS) entry which is preliminary data.</text>
</comment>
<feature type="transmembrane region" description="Helical" evidence="1">
    <location>
        <begin position="100"/>
        <end position="127"/>
    </location>
</feature>
<dbReference type="AlphaFoldDB" id="A0A6N6VZL3"/>
<proteinExistence type="predicted"/>
<feature type="transmembrane region" description="Helical" evidence="1">
    <location>
        <begin position="147"/>
        <end position="167"/>
    </location>
</feature>
<evidence type="ECO:0000313" key="2">
    <source>
        <dbReference type="EMBL" id="KAB8039968.1"/>
    </source>
</evidence>
<accession>A0A6N6VZL3</accession>
<evidence type="ECO:0000313" key="3">
    <source>
        <dbReference type="Proteomes" id="UP000437748"/>
    </source>
</evidence>
<protein>
    <submittedName>
        <fullName evidence="2">Uncharacterized protein</fullName>
    </submittedName>
</protein>
<keyword evidence="1" id="KW-0812">Transmembrane</keyword>
<reference evidence="2 3" key="1">
    <citation type="submission" date="2019-10" db="EMBL/GenBank/DDBJ databases">
        <title>New species of Slilvanegrellaceae.</title>
        <authorList>
            <person name="Pitt A."/>
            <person name="Hahn M.W."/>
        </authorList>
    </citation>
    <scope>NUCLEOTIDE SEQUENCE [LARGE SCALE GENOMIC DNA]</scope>
    <source>
        <strain evidence="2 3">SP-Ram-0.45-NSY-1</strain>
    </source>
</reference>
<organism evidence="2 3">
    <name type="scientific">Silvanigrella paludirubra</name>
    <dbReference type="NCBI Taxonomy" id="2499159"/>
    <lineage>
        <taxon>Bacteria</taxon>
        <taxon>Pseudomonadati</taxon>
        <taxon>Bdellovibrionota</taxon>
        <taxon>Oligoflexia</taxon>
        <taxon>Silvanigrellales</taxon>
        <taxon>Silvanigrellaceae</taxon>
        <taxon>Silvanigrella</taxon>
    </lineage>
</organism>
<feature type="transmembrane region" description="Helical" evidence="1">
    <location>
        <begin position="6"/>
        <end position="28"/>
    </location>
</feature>
<gene>
    <name evidence="2" type="ORF">GCL60_06815</name>
</gene>
<evidence type="ECO:0000256" key="1">
    <source>
        <dbReference type="SAM" id="Phobius"/>
    </source>
</evidence>
<keyword evidence="1" id="KW-1133">Transmembrane helix</keyword>